<protein>
    <submittedName>
        <fullName evidence="2">NERD domain-containing protein</fullName>
    </submittedName>
</protein>
<dbReference type="RefSeq" id="WP_213111145.1">
    <property type="nucleotide sequence ID" value="NZ_JAGYPJ010000001.1"/>
</dbReference>
<evidence type="ECO:0000259" key="1">
    <source>
        <dbReference type="PROSITE" id="PS50965"/>
    </source>
</evidence>
<gene>
    <name evidence="2" type="ORF">KHA93_13165</name>
</gene>
<reference evidence="2 3" key="1">
    <citation type="submission" date="2021-05" db="EMBL/GenBank/DDBJ databases">
        <title>Novel Bacillus species.</title>
        <authorList>
            <person name="Liu G."/>
        </authorList>
    </citation>
    <scope>NUCLEOTIDE SEQUENCE [LARGE SCALE GENOMIC DNA]</scope>
    <source>
        <strain evidence="2 3">FJAT-49732</strain>
    </source>
</reference>
<feature type="domain" description="NERD" evidence="1">
    <location>
        <begin position="41"/>
        <end position="158"/>
    </location>
</feature>
<accession>A0A942YLE9</accession>
<dbReference type="Pfam" id="PF08378">
    <property type="entry name" value="NERD"/>
    <property type="match status" value="1"/>
</dbReference>
<name>A0A942YLE9_9BACI</name>
<dbReference type="EMBL" id="JAGYPJ010000001">
    <property type="protein sequence ID" value="MBS4200582.1"/>
    <property type="molecule type" value="Genomic_DNA"/>
</dbReference>
<dbReference type="PROSITE" id="PS50965">
    <property type="entry name" value="NERD"/>
    <property type="match status" value="1"/>
</dbReference>
<dbReference type="Proteomes" id="UP000682713">
    <property type="component" value="Unassembled WGS sequence"/>
</dbReference>
<dbReference type="AlphaFoldDB" id="A0A942YLE9"/>
<sequence length="228" mass="26772">MEALMLIILIGLFFLLKNKRFRDTNYKTTSGNGFFETFFNKGNYGEYLTFTTLQRIGGYHKLLTNIYLPKKNGTTTEIDVIMISRTGIYVFESKNYSGWIFGDEKNRNWVQTLRGNHKNNFFNPIWQNKGHINALKKVIEIHHDYLYKSYIIFSNRCTLKKITVRSPNVKVIKRNSLLAIIKKDIELSFNVISIDEVDQLYAKLQKYSNVSKDIKKKHIERSPKIIGR</sequence>
<keyword evidence="3" id="KW-1185">Reference proteome</keyword>
<dbReference type="InterPro" id="IPR011528">
    <property type="entry name" value="NERD"/>
</dbReference>
<evidence type="ECO:0000313" key="2">
    <source>
        <dbReference type="EMBL" id="MBS4200582.1"/>
    </source>
</evidence>
<evidence type="ECO:0000313" key="3">
    <source>
        <dbReference type="Proteomes" id="UP000682713"/>
    </source>
</evidence>
<comment type="caution">
    <text evidence="2">The sequence shown here is derived from an EMBL/GenBank/DDBJ whole genome shotgun (WGS) entry which is preliminary data.</text>
</comment>
<proteinExistence type="predicted"/>
<organism evidence="2 3">
    <name type="scientific">Lederbergia citrisecunda</name>
    <dbReference type="NCBI Taxonomy" id="2833583"/>
    <lineage>
        <taxon>Bacteria</taxon>
        <taxon>Bacillati</taxon>
        <taxon>Bacillota</taxon>
        <taxon>Bacilli</taxon>
        <taxon>Bacillales</taxon>
        <taxon>Bacillaceae</taxon>
        <taxon>Lederbergia</taxon>
    </lineage>
</organism>